<reference evidence="1 2" key="1">
    <citation type="journal article" date="2012" name="BMC Genomics">
        <title>Complete genome sequence of Saccharothrix espanaensis DSM 44229T and comparison to the other completely sequenced Pseudonocardiaceae.</title>
        <authorList>
            <person name="Strobel T."/>
            <person name="Al-Dilaimi A."/>
            <person name="Blom J."/>
            <person name="Gessner A."/>
            <person name="Kalinowski J."/>
            <person name="Luzhetska M."/>
            <person name="Puhler A."/>
            <person name="Szczepanowski R."/>
            <person name="Bechthold A."/>
            <person name="Ruckert C."/>
        </authorList>
    </citation>
    <scope>NUCLEOTIDE SEQUENCE [LARGE SCALE GENOMIC DNA]</scope>
    <source>
        <strain evidence="2">ATCC 51144 / DSM 44229 / JCM 9112 / NBRC 15066 / NRRL 15764</strain>
    </source>
</reference>
<dbReference type="eggNOG" id="ENOG5031UU5">
    <property type="taxonomic scope" value="Bacteria"/>
</dbReference>
<accession>K0K9B2</accession>
<dbReference type="KEGG" id="sesp:BN6_77310"/>
<name>K0K9B2_SACES</name>
<keyword evidence="2" id="KW-1185">Reference proteome</keyword>
<protein>
    <submittedName>
        <fullName evidence="1">Uncharacterized protein</fullName>
    </submittedName>
</protein>
<evidence type="ECO:0000313" key="1">
    <source>
        <dbReference type="EMBL" id="CCH34951.1"/>
    </source>
</evidence>
<dbReference type="AlphaFoldDB" id="K0K9B2"/>
<evidence type="ECO:0000313" key="2">
    <source>
        <dbReference type="Proteomes" id="UP000006281"/>
    </source>
</evidence>
<gene>
    <name evidence="1" type="ordered locus">BN6_77310</name>
</gene>
<dbReference type="BioCyc" id="SESP1179773:BN6_RS37365-MONOMER"/>
<dbReference type="STRING" id="1179773.BN6_77310"/>
<sequence>MVQDRDRKAYPRGDAVERGFGVDLAALSTYSGAASGLAGEVGAVGTSTLSGTTSLAAGSFGRIGDEVGLGAAFQQAAQTQVDGVAAASNGLSAFAGAVSKAGAAYTEQEAQNSADLDRAYKV</sequence>
<dbReference type="PATRIC" id="fig|1179773.3.peg.7807"/>
<dbReference type="Proteomes" id="UP000006281">
    <property type="component" value="Chromosome"/>
</dbReference>
<dbReference type="EMBL" id="HE804045">
    <property type="protein sequence ID" value="CCH34951.1"/>
    <property type="molecule type" value="Genomic_DNA"/>
</dbReference>
<dbReference type="RefSeq" id="WP_015105060.1">
    <property type="nucleotide sequence ID" value="NC_019673.1"/>
</dbReference>
<dbReference type="HOGENOM" id="CLU_2204434_0_0_11"/>
<proteinExistence type="predicted"/>
<organism evidence="1 2">
    <name type="scientific">Saccharothrix espanaensis (strain ATCC 51144 / DSM 44229 / JCM 9112 / NBRC 15066 / NRRL 15764)</name>
    <dbReference type="NCBI Taxonomy" id="1179773"/>
    <lineage>
        <taxon>Bacteria</taxon>
        <taxon>Bacillati</taxon>
        <taxon>Actinomycetota</taxon>
        <taxon>Actinomycetes</taxon>
        <taxon>Pseudonocardiales</taxon>
        <taxon>Pseudonocardiaceae</taxon>
        <taxon>Saccharothrix</taxon>
    </lineage>
</organism>